<proteinExistence type="inferred from homology"/>
<keyword evidence="1" id="KW-0067">ATP-binding</keyword>
<dbReference type="GO" id="GO:0005737">
    <property type="term" value="C:cytoplasm"/>
    <property type="evidence" value="ECO:0007669"/>
    <property type="project" value="InterPro"/>
</dbReference>
<organism evidence="3 4">
    <name type="scientific">Candidatus Wildermuthbacteria bacterium RIFCSPLOWO2_02_FULL_47_9c</name>
    <dbReference type="NCBI Taxonomy" id="1802466"/>
    <lineage>
        <taxon>Bacteria</taxon>
        <taxon>Candidatus Wildermuthiibacteriota</taxon>
    </lineage>
</organism>
<dbReference type="Proteomes" id="UP000178222">
    <property type="component" value="Unassembled WGS sequence"/>
</dbReference>
<dbReference type="Pfam" id="PF03485">
    <property type="entry name" value="Arg_tRNA_synt_N"/>
    <property type="match status" value="1"/>
</dbReference>
<feature type="domain" description="Arginyl tRNA synthetase N-terminal" evidence="2">
    <location>
        <begin position="4"/>
        <end position="90"/>
    </location>
</feature>
<protein>
    <submittedName>
        <fullName evidence="3">Arginine--tRNA ligase</fullName>
    </submittedName>
</protein>
<evidence type="ECO:0000313" key="4">
    <source>
        <dbReference type="Proteomes" id="UP000178222"/>
    </source>
</evidence>
<evidence type="ECO:0000259" key="2">
    <source>
        <dbReference type="SMART" id="SM01016"/>
    </source>
</evidence>
<dbReference type="GO" id="GO:0005524">
    <property type="term" value="F:ATP binding"/>
    <property type="evidence" value="ECO:0007669"/>
    <property type="project" value="UniProtKB-KW"/>
</dbReference>
<name>A0A1G2RXX0_9BACT</name>
<gene>
    <name evidence="3" type="ORF">A3J30_00205</name>
</gene>
<dbReference type="Gene3D" id="3.30.1360.70">
    <property type="entry name" value="Arginyl tRNA synthetase N-terminal domain"/>
    <property type="match status" value="1"/>
</dbReference>
<evidence type="ECO:0000256" key="1">
    <source>
        <dbReference type="RuleBase" id="RU363038"/>
    </source>
</evidence>
<keyword evidence="1 3" id="KW-0436">Ligase</keyword>
<dbReference type="GO" id="GO:0004814">
    <property type="term" value="F:arginine-tRNA ligase activity"/>
    <property type="evidence" value="ECO:0007669"/>
    <property type="project" value="InterPro"/>
</dbReference>
<dbReference type="InterPro" id="IPR014729">
    <property type="entry name" value="Rossmann-like_a/b/a_fold"/>
</dbReference>
<dbReference type="GO" id="GO:0006420">
    <property type="term" value="P:arginyl-tRNA aminoacylation"/>
    <property type="evidence" value="ECO:0007669"/>
    <property type="project" value="InterPro"/>
</dbReference>
<dbReference type="SUPFAM" id="SSF52374">
    <property type="entry name" value="Nucleotidylyl transferase"/>
    <property type="match status" value="1"/>
</dbReference>
<dbReference type="EMBL" id="MHUL01000009">
    <property type="protein sequence ID" value="OHA77308.1"/>
    <property type="molecule type" value="Genomic_DNA"/>
</dbReference>
<feature type="non-terminal residue" evidence="3">
    <location>
        <position position="334"/>
    </location>
</feature>
<sequence length="334" mass="37748">MIVKELERLVLEAVETLGGPPIQAVVFERSQYAEHGDYSTNVALALGQLLKRAPREVAESMVSAMRSKVDAKGPIEKIEVAGPGFINFFLSKEYLFGELNEVLKKKEAYAKSFSWKGKRVMVEFTDPNPFKEFHVGHLYSNIVGESLCRLFEAQGARVRRVNYQGDVGLHVAKAIWGMRQHGISMQDLEKKTLSERVRFLGRSYAAGSAAYGEQEEARRDIEALNAKIFARDASVREMYEKGKKWSLEYFETMYKRLGTKFSAYYFESQVGKIGLGIVEEGLKKGIFEKSQGAIVFPGEKYGLHTRVFVNAQGLPTYEAKELGLAPTKYKDFKY</sequence>
<dbReference type="SUPFAM" id="SSF55190">
    <property type="entry name" value="Arginyl-tRNA synthetase (ArgRS), N-terminal 'additional' domain"/>
    <property type="match status" value="1"/>
</dbReference>
<dbReference type="PANTHER" id="PTHR11956">
    <property type="entry name" value="ARGINYL-TRNA SYNTHETASE"/>
    <property type="match status" value="1"/>
</dbReference>
<comment type="similarity">
    <text evidence="1">Belongs to the class-I aminoacyl-tRNA synthetase family.</text>
</comment>
<dbReference type="InterPro" id="IPR001278">
    <property type="entry name" value="Arg-tRNA-ligase"/>
</dbReference>
<keyword evidence="1" id="KW-0648">Protein biosynthesis</keyword>
<dbReference type="PANTHER" id="PTHR11956:SF5">
    <property type="entry name" value="ARGININE--TRNA LIGASE, CYTOPLASMIC"/>
    <property type="match status" value="1"/>
</dbReference>
<dbReference type="Pfam" id="PF00750">
    <property type="entry name" value="tRNA-synt_1d"/>
    <property type="match status" value="1"/>
</dbReference>
<dbReference type="InterPro" id="IPR036695">
    <property type="entry name" value="Arg-tRNA-synth_N_sf"/>
</dbReference>
<dbReference type="AlphaFoldDB" id="A0A1G2RXX0"/>
<evidence type="ECO:0000313" key="3">
    <source>
        <dbReference type="EMBL" id="OHA77308.1"/>
    </source>
</evidence>
<keyword evidence="1" id="KW-0030">Aminoacyl-tRNA synthetase</keyword>
<reference evidence="3 4" key="1">
    <citation type="journal article" date="2016" name="Nat. Commun.">
        <title>Thousands of microbial genomes shed light on interconnected biogeochemical processes in an aquifer system.</title>
        <authorList>
            <person name="Anantharaman K."/>
            <person name="Brown C.T."/>
            <person name="Hug L.A."/>
            <person name="Sharon I."/>
            <person name="Castelle C.J."/>
            <person name="Probst A.J."/>
            <person name="Thomas B.C."/>
            <person name="Singh A."/>
            <person name="Wilkins M.J."/>
            <person name="Karaoz U."/>
            <person name="Brodie E.L."/>
            <person name="Williams K.H."/>
            <person name="Hubbard S.S."/>
            <person name="Banfield J.F."/>
        </authorList>
    </citation>
    <scope>NUCLEOTIDE SEQUENCE [LARGE SCALE GENOMIC DNA]</scope>
</reference>
<accession>A0A1G2RXX0</accession>
<dbReference type="Gene3D" id="3.40.50.620">
    <property type="entry name" value="HUPs"/>
    <property type="match status" value="1"/>
</dbReference>
<dbReference type="SMART" id="SM01016">
    <property type="entry name" value="Arg_tRNA_synt_N"/>
    <property type="match status" value="1"/>
</dbReference>
<dbReference type="PRINTS" id="PR01038">
    <property type="entry name" value="TRNASYNTHARG"/>
</dbReference>
<keyword evidence="1" id="KW-0547">Nucleotide-binding</keyword>
<comment type="caution">
    <text evidence="3">The sequence shown here is derived from an EMBL/GenBank/DDBJ whole genome shotgun (WGS) entry which is preliminary data.</text>
</comment>
<dbReference type="InterPro" id="IPR005148">
    <property type="entry name" value="Arg-tRNA-synth_N"/>
</dbReference>
<dbReference type="InterPro" id="IPR035684">
    <property type="entry name" value="ArgRS_core"/>
</dbReference>